<name>A0A6C0CAX1_9ZZZZ</name>
<dbReference type="EMBL" id="MN739382">
    <property type="protein sequence ID" value="QHT01866.1"/>
    <property type="molecule type" value="Genomic_DNA"/>
</dbReference>
<reference evidence="1" key="1">
    <citation type="journal article" date="2020" name="Nature">
        <title>Giant virus diversity and host interactions through global metagenomics.</title>
        <authorList>
            <person name="Schulz F."/>
            <person name="Roux S."/>
            <person name="Paez-Espino D."/>
            <person name="Jungbluth S."/>
            <person name="Walsh D.A."/>
            <person name="Denef V.J."/>
            <person name="McMahon K.D."/>
            <person name="Konstantinidis K.T."/>
            <person name="Eloe-Fadrosh E.A."/>
            <person name="Kyrpides N.C."/>
            <person name="Woyke T."/>
        </authorList>
    </citation>
    <scope>NUCLEOTIDE SEQUENCE</scope>
    <source>
        <strain evidence="1">GVMAG-M-3300020523-10</strain>
    </source>
</reference>
<protein>
    <submittedName>
        <fullName evidence="1">Uncharacterized protein</fullName>
    </submittedName>
</protein>
<organism evidence="1">
    <name type="scientific">viral metagenome</name>
    <dbReference type="NCBI Taxonomy" id="1070528"/>
    <lineage>
        <taxon>unclassified sequences</taxon>
        <taxon>metagenomes</taxon>
        <taxon>organismal metagenomes</taxon>
    </lineage>
</organism>
<evidence type="ECO:0000313" key="1">
    <source>
        <dbReference type="EMBL" id="QHT01866.1"/>
    </source>
</evidence>
<dbReference type="AlphaFoldDB" id="A0A6C0CAX1"/>
<proteinExistence type="predicted"/>
<sequence length="174" mass="20173">MIDPNNFYNITFNNYDKNNSINNELFARNFPSNNLTMNFPFRPVNTKYTLMPTINNVLKSVEPIANYNVYDVSSTFFPGTRKPHFCGFASNVDKESTLRNQFFALQKADQSRYIPDSTSDLYETKIEELPQNVNLEASLLFQETKFNDFNPSLSNSIGQELFYNSTRVQLKDLK</sequence>
<accession>A0A6C0CAX1</accession>